<proteinExistence type="predicted"/>
<feature type="non-terminal residue" evidence="1">
    <location>
        <position position="131"/>
    </location>
</feature>
<accession>A0ABU8YZJ2</accession>
<feature type="non-terminal residue" evidence="1">
    <location>
        <position position="1"/>
    </location>
</feature>
<dbReference type="RefSeq" id="WP_340542781.1">
    <property type="nucleotide sequence ID" value="NZ_JBBLXS010001493.1"/>
</dbReference>
<sequence length="131" mass="12884">SLTTNTGGTTLLNGNVTTTTSQIYADAVTIANNPTLTGSAITFNDTVNGNSNLTVNGGTGNVTFTGAVGKSTALGNVTANTSGTTTFNAVTANSLTTNTGGTTLLNGNVTTTTSQIYADAVTIANNPTLTG</sequence>
<reference evidence="1 2" key="1">
    <citation type="journal article" date="2020" name="Harmful Algae">
        <title>Molecular and morphological characterization of a novel dihydroanatoxin-a producing Microcoleus species (cyanobacteria) from the Russian River, California, USA.</title>
        <authorList>
            <person name="Conklin K.Y."/>
            <person name="Stancheva R."/>
            <person name="Otten T.G."/>
            <person name="Fadness R."/>
            <person name="Boyer G.L."/>
            <person name="Read B."/>
            <person name="Zhang X."/>
            <person name="Sheath R.G."/>
        </authorList>
    </citation>
    <scope>NUCLEOTIDE SEQUENCE [LARGE SCALE GENOMIC DNA]</scope>
    <source>
        <strain evidence="1 2">PTRS2</strain>
    </source>
</reference>
<evidence type="ECO:0000313" key="2">
    <source>
        <dbReference type="Proteomes" id="UP001384579"/>
    </source>
</evidence>
<organism evidence="1 2">
    <name type="scientific">Microcoleus anatoxicus PTRS2</name>
    <dbReference type="NCBI Taxonomy" id="2705321"/>
    <lineage>
        <taxon>Bacteria</taxon>
        <taxon>Bacillati</taxon>
        <taxon>Cyanobacteriota</taxon>
        <taxon>Cyanophyceae</taxon>
        <taxon>Oscillatoriophycideae</taxon>
        <taxon>Oscillatoriales</taxon>
        <taxon>Microcoleaceae</taxon>
        <taxon>Microcoleus</taxon>
        <taxon>Microcoleus anatoxicus</taxon>
    </lineage>
</organism>
<keyword evidence="2" id="KW-1185">Reference proteome</keyword>
<protein>
    <recommendedName>
        <fullName evidence="3">Filamentous hemagglutinin outer membrane protein</fullName>
    </recommendedName>
</protein>
<evidence type="ECO:0008006" key="3">
    <source>
        <dbReference type="Google" id="ProtNLM"/>
    </source>
</evidence>
<gene>
    <name evidence="1" type="ORF">WMG39_33200</name>
</gene>
<dbReference type="EMBL" id="JBBLXS010001493">
    <property type="protein sequence ID" value="MEK0189665.1"/>
    <property type="molecule type" value="Genomic_DNA"/>
</dbReference>
<dbReference type="Proteomes" id="UP001384579">
    <property type="component" value="Unassembled WGS sequence"/>
</dbReference>
<name>A0ABU8YZJ2_9CYAN</name>
<comment type="caution">
    <text evidence="1">The sequence shown here is derived from an EMBL/GenBank/DDBJ whole genome shotgun (WGS) entry which is preliminary data.</text>
</comment>
<evidence type="ECO:0000313" key="1">
    <source>
        <dbReference type="EMBL" id="MEK0189665.1"/>
    </source>
</evidence>